<dbReference type="RefSeq" id="WP_092177321.1">
    <property type="nucleotide sequence ID" value="NZ_FNZH01000006.1"/>
</dbReference>
<gene>
    <name evidence="2" type="ORF">SAMN05192553_106185</name>
</gene>
<feature type="domain" description="Cyclic nucleotide-binding" evidence="1">
    <location>
        <begin position="30"/>
        <end position="114"/>
    </location>
</feature>
<evidence type="ECO:0000313" key="2">
    <source>
        <dbReference type="EMBL" id="SEJ63113.1"/>
    </source>
</evidence>
<evidence type="ECO:0000313" key="3">
    <source>
        <dbReference type="Proteomes" id="UP000199403"/>
    </source>
</evidence>
<name>A0A1H7ABU6_9BACT</name>
<dbReference type="Gene3D" id="2.60.120.10">
    <property type="entry name" value="Jelly Rolls"/>
    <property type="match status" value="1"/>
</dbReference>
<dbReference type="Proteomes" id="UP000199403">
    <property type="component" value="Unassembled WGS sequence"/>
</dbReference>
<accession>A0A1H7ABU6</accession>
<dbReference type="GO" id="GO:0016301">
    <property type="term" value="F:kinase activity"/>
    <property type="evidence" value="ECO:0007669"/>
    <property type="project" value="UniProtKB-KW"/>
</dbReference>
<dbReference type="Pfam" id="PF00027">
    <property type="entry name" value="cNMP_binding"/>
    <property type="match status" value="1"/>
</dbReference>
<dbReference type="CDD" id="cd00038">
    <property type="entry name" value="CAP_ED"/>
    <property type="match status" value="1"/>
</dbReference>
<keyword evidence="2" id="KW-0808">Transferase</keyword>
<dbReference type="AlphaFoldDB" id="A0A1H7ABU6"/>
<dbReference type="SUPFAM" id="SSF51206">
    <property type="entry name" value="cAMP-binding domain-like"/>
    <property type="match status" value="1"/>
</dbReference>
<organism evidence="2 3">
    <name type="scientific">Cyclobacterium xiamenense</name>
    <dbReference type="NCBI Taxonomy" id="1297121"/>
    <lineage>
        <taxon>Bacteria</taxon>
        <taxon>Pseudomonadati</taxon>
        <taxon>Bacteroidota</taxon>
        <taxon>Cytophagia</taxon>
        <taxon>Cytophagales</taxon>
        <taxon>Cyclobacteriaceae</taxon>
        <taxon>Cyclobacterium</taxon>
    </lineage>
</organism>
<keyword evidence="3" id="KW-1185">Reference proteome</keyword>
<dbReference type="STRING" id="1416801.SAMN05192553_106185"/>
<sequence>MIYKVIEAAIGHFPSENRTMLEEISTVCTIDKDSIILEQGKHCNHLWFINKGAVKAYEMIDGSERVTHFFLSNMFFTNYYCWVTKKQSDLTYKVVENSEIIEIDYPKLEELCTHYHIFDTIGRKMAEKVFVQEYFNKKLLLNCTAKQRYEYFEKEQPEIFKHFTLRDIASFIGITDVSLSRIRKERMRK</sequence>
<proteinExistence type="predicted"/>
<protein>
    <submittedName>
        <fullName evidence="2">cAMP-binding domain of CRP or a regulatory subunit of cAMP-dependent protein kinases</fullName>
    </submittedName>
</protein>
<dbReference type="InterPro" id="IPR018490">
    <property type="entry name" value="cNMP-bd_dom_sf"/>
</dbReference>
<dbReference type="EMBL" id="FNZH01000006">
    <property type="protein sequence ID" value="SEJ63113.1"/>
    <property type="molecule type" value="Genomic_DNA"/>
</dbReference>
<dbReference type="InterPro" id="IPR000595">
    <property type="entry name" value="cNMP-bd_dom"/>
</dbReference>
<dbReference type="InterPro" id="IPR014710">
    <property type="entry name" value="RmlC-like_jellyroll"/>
</dbReference>
<dbReference type="OrthoDB" id="792939at2"/>
<evidence type="ECO:0000259" key="1">
    <source>
        <dbReference type="Pfam" id="PF00027"/>
    </source>
</evidence>
<keyword evidence="2" id="KW-0418">Kinase</keyword>
<reference evidence="3" key="1">
    <citation type="submission" date="2016-10" db="EMBL/GenBank/DDBJ databases">
        <authorList>
            <person name="Varghese N."/>
            <person name="Submissions S."/>
        </authorList>
    </citation>
    <scope>NUCLEOTIDE SEQUENCE [LARGE SCALE GENOMIC DNA]</scope>
    <source>
        <strain evidence="3">IBRC-M 10761</strain>
    </source>
</reference>